<proteinExistence type="inferred from homology"/>
<dbReference type="Pfam" id="PF01455">
    <property type="entry name" value="HupF_HypC"/>
    <property type="match status" value="1"/>
</dbReference>
<dbReference type="EMBL" id="BARW01027472">
    <property type="protein sequence ID" value="GAJ15734.1"/>
    <property type="molecule type" value="Genomic_DNA"/>
</dbReference>
<evidence type="ECO:0008006" key="3">
    <source>
        <dbReference type="Google" id="ProtNLM"/>
    </source>
</evidence>
<organism evidence="2">
    <name type="scientific">marine sediment metagenome</name>
    <dbReference type="NCBI Taxonomy" id="412755"/>
    <lineage>
        <taxon>unclassified sequences</taxon>
        <taxon>metagenomes</taxon>
        <taxon>ecological metagenomes</taxon>
    </lineage>
</organism>
<dbReference type="PANTHER" id="PTHR35177">
    <property type="entry name" value="HYDROGENASE MATURATION FACTOR HYBG"/>
    <property type="match status" value="1"/>
</dbReference>
<dbReference type="InterPro" id="IPR001109">
    <property type="entry name" value="Hydrogenase_HupF/HypC"/>
</dbReference>
<comment type="similarity">
    <text evidence="1">Belongs to the HupF/HypC family.</text>
</comment>
<dbReference type="Gene3D" id="2.30.30.140">
    <property type="match status" value="1"/>
</dbReference>
<evidence type="ECO:0000256" key="1">
    <source>
        <dbReference type="ARBA" id="ARBA00006018"/>
    </source>
</evidence>
<sequence length="91" mass="10207">MLVFIDPTKLFYFLHVQSHEGKWLVFPVKIIEIKGKLGIGEVGGVKRKVSLLLLDEVKVGDYVLLHAGFAISKVKKEEAEELLEMLASLDV</sequence>
<protein>
    <recommendedName>
        <fullName evidence="3">Hydrogenase assembly chaperone hypC/hupF</fullName>
    </recommendedName>
</protein>
<dbReference type="NCBIfam" id="TIGR00074">
    <property type="entry name" value="hypC_hupF"/>
    <property type="match status" value="1"/>
</dbReference>
<comment type="caution">
    <text evidence="2">The sequence shown here is derived from an EMBL/GenBank/DDBJ whole genome shotgun (WGS) entry which is preliminary data.</text>
</comment>
<reference evidence="2" key="1">
    <citation type="journal article" date="2014" name="Front. Microbiol.">
        <title>High frequency of phylogenetically diverse reductive dehalogenase-homologous genes in deep subseafloor sedimentary metagenomes.</title>
        <authorList>
            <person name="Kawai M."/>
            <person name="Futagami T."/>
            <person name="Toyoda A."/>
            <person name="Takaki Y."/>
            <person name="Nishi S."/>
            <person name="Hori S."/>
            <person name="Arai W."/>
            <person name="Tsubouchi T."/>
            <person name="Morono Y."/>
            <person name="Uchiyama I."/>
            <person name="Ito T."/>
            <person name="Fujiyama A."/>
            <person name="Inagaki F."/>
            <person name="Takami H."/>
        </authorList>
    </citation>
    <scope>NUCLEOTIDE SEQUENCE</scope>
    <source>
        <strain evidence="2">Expedition CK06-06</strain>
    </source>
</reference>
<dbReference type="AlphaFoldDB" id="X1UE01"/>
<accession>X1UE01</accession>
<dbReference type="SUPFAM" id="SSF159127">
    <property type="entry name" value="HupF/HypC-like"/>
    <property type="match status" value="1"/>
</dbReference>
<dbReference type="GO" id="GO:0051604">
    <property type="term" value="P:protein maturation"/>
    <property type="evidence" value="ECO:0007669"/>
    <property type="project" value="TreeGrafter"/>
</dbReference>
<name>X1UE01_9ZZZZ</name>
<evidence type="ECO:0000313" key="2">
    <source>
        <dbReference type="EMBL" id="GAJ15734.1"/>
    </source>
</evidence>
<gene>
    <name evidence="2" type="ORF">S12H4_44567</name>
</gene>
<dbReference type="GO" id="GO:1902670">
    <property type="term" value="F:carbon dioxide binding"/>
    <property type="evidence" value="ECO:0007669"/>
    <property type="project" value="TreeGrafter"/>
</dbReference>
<dbReference type="PRINTS" id="PR00445">
    <property type="entry name" value="HUPFHYPC"/>
</dbReference>
<dbReference type="PANTHER" id="PTHR35177:SF2">
    <property type="entry name" value="HYDROGENASE MATURATION FACTOR HYBG"/>
    <property type="match status" value="1"/>
</dbReference>
<dbReference type="GO" id="GO:0005506">
    <property type="term" value="F:iron ion binding"/>
    <property type="evidence" value="ECO:0007669"/>
    <property type="project" value="TreeGrafter"/>
</dbReference>